<evidence type="ECO:0000256" key="3">
    <source>
        <dbReference type="ARBA" id="ARBA00023163"/>
    </source>
</evidence>
<dbReference type="EMBL" id="BAAAGA010000005">
    <property type="protein sequence ID" value="GAA0622673.1"/>
    <property type="molecule type" value="Genomic_DNA"/>
</dbReference>
<dbReference type="RefSeq" id="WP_343792977.1">
    <property type="nucleotide sequence ID" value="NZ_BAAAGA010000005.1"/>
</dbReference>
<dbReference type="Proteomes" id="UP001501352">
    <property type="component" value="Unassembled WGS sequence"/>
</dbReference>
<dbReference type="InterPro" id="IPR009057">
    <property type="entry name" value="Homeodomain-like_sf"/>
</dbReference>
<organism evidence="5 6">
    <name type="scientific">Brevundimonas kwangchunensis</name>
    <dbReference type="NCBI Taxonomy" id="322163"/>
    <lineage>
        <taxon>Bacteria</taxon>
        <taxon>Pseudomonadati</taxon>
        <taxon>Pseudomonadota</taxon>
        <taxon>Alphaproteobacteria</taxon>
        <taxon>Caulobacterales</taxon>
        <taxon>Caulobacteraceae</taxon>
        <taxon>Brevundimonas</taxon>
    </lineage>
</organism>
<keyword evidence="2" id="KW-0238">DNA-binding</keyword>
<dbReference type="PROSITE" id="PS01124">
    <property type="entry name" value="HTH_ARAC_FAMILY_2"/>
    <property type="match status" value="1"/>
</dbReference>
<dbReference type="PROSITE" id="PS00041">
    <property type="entry name" value="HTH_ARAC_FAMILY_1"/>
    <property type="match status" value="1"/>
</dbReference>
<evidence type="ECO:0000313" key="5">
    <source>
        <dbReference type="EMBL" id="GAA0622673.1"/>
    </source>
</evidence>
<evidence type="ECO:0000256" key="1">
    <source>
        <dbReference type="ARBA" id="ARBA00023015"/>
    </source>
</evidence>
<dbReference type="Gene3D" id="1.10.10.60">
    <property type="entry name" value="Homeodomain-like"/>
    <property type="match status" value="1"/>
</dbReference>
<evidence type="ECO:0000313" key="6">
    <source>
        <dbReference type="Proteomes" id="UP001501352"/>
    </source>
</evidence>
<dbReference type="SMART" id="SM00342">
    <property type="entry name" value="HTH_ARAC"/>
    <property type="match status" value="1"/>
</dbReference>
<protein>
    <recommendedName>
        <fullName evidence="4">HTH araC/xylS-type domain-containing protein</fullName>
    </recommendedName>
</protein>
<feature type="domain" description="HTH araC/xylS-type" evidence="4">
    <location>
        <begin position="222"/>
        <end position="302"/>
    </location>
</feature>
<dbReference type="InterPro" id="IPR020449">
    <property type="entry name" value="Tscrpt_reg_AraC-type_HTH"/>
</dbReference>
<dbReference type="InterPro" id="IPR050204">
    <property type="entry name" value="AraC_XylS_family_regulators"/>
</dbReference>
<reference evidence="6" key="1">
    <citation type="journal article" date="2019" name="Int. J. Syst. Evol. Microbiol.">
        <title>The Global Catalogue of Microorganisms (GCM) 10K type strain sequencing project: providing services to taxonomists for standard genome sequencing and annotation.</title>
        <authorList>
            <consortium name="The Broad Institute Genomics Platform"/>
            <consortium name="The Broad Institute Genome Sequencing Center for Infectious Disease"/>
            <person name="Wu L."/>
            <person name="Ma J."/>
        </authorList>
    </citation>
    <scope>NUCLEOTIDE SEQUENCE [LARGE SCALE GENOMIC DNA]</scope>
    <source>
        <strain evidence="6">JCM 12928</strain>
    </source>
</reference>
<dbReference type="PANTHER" id="PTHR46796">
    <property type="entry name" value="HTH-TYPE TRANSCRIPTIONAL ACTIVATOR RHAS-RELATED"/>
    <property type="match status" value="1"/>
</dbReference>
<dbReference type="InterPro" id="IPR018062">
    <property type="entry name" value="HTH_AraC-typ_CS"/>
</dbReference>
<proteinExistence type="predicted"/>
<name>A0ABP3S555_9CAUL</name>
<dbReference type="Pfam" id="PF12833">
    <property type="entry name" value="HTH_18"/>
    <property type="match status" value="1"/>
</dbReference>
<dbReference type="SUPFAM" id="SSF46689">
    <property type="entry name" value="Homeodomain-like"/>
    <property type="match status" value="1"/>
</dbReference>
<dbReference type="PANTHER" id="PTHR46796:SF6">
    <property type="entry name" value="ARAC SUBFAMILY"/>
    <property type="match status" value="1"/>
</dbReference>
<gene>
    <name evidence="5" type="ORF">GCM10009422_18310</name>
</gene>
<keyword evidence="6" id="KW-1185">Reference proteome</keyword>
<comment type="caution">
    <text evidence="5">The sequence shown here is derived from an EMBL/GenBank/DDBJ whole genome shotgun (WGS) entry which is preliminary data.</text>
</comment>
<keyword evidence="3" id="KW-0804">Transcription</keyword>
<dbReference type="InterPro" id="IPR018060">
    <property type="entry name" value="HTH_AraC"/>
</dbReference>
<accession>A0ABP3S555</accession>
<evidence type="ECO:0000259" key="4">
    <source>
        <dbReference type="PROSITE" id="PS01124"/>
    </source>
</evidence>
<evidence type="ECO:0000256" key="2">
    <source>
        <dbReference type="ARBA" id="ARBA00023125"/>
    </source>
</evidence>
<keyword evidence="1" id="KW-0805">Transcription regulation</keyword>
<sequence>MPDAFDRYLVGMAGFYEVSGVSETDRNAFFNRSRSTISRAGMIGRGHSVRQTLSRGLSTLRSSDVDGLNLIVNGAAVVGDADGRDVRAAPGAVQFRDLGRQAASRLDRVDLTVLVVPRTTAPPVLLAREVHGLVIPPDQPGARLLRNHLSSLEGLAADLPDEQLETGIQALLLIALRLIGGTASPAPEPVAAALYRTVRTVVARHVDSRIAAGAPAPDSLALARAAGVSRATLYRAFDAEGGVVRYIRERRLHHARTALRLRHERSETIASIAERFGFASATHFSRQFRERFGYLPSEVAPPVVPVGIAMSQGPIRHDLLVEWLENLKLRSDPR</sequence>
<dbReference type="PRINTS" id="PR00032">
    <property type="entry name" value="HTHARAC"/>
</dbReference>